<evidence type="ECO:0000259" key="3">
    <source>
        <dbReference type="Pfam" id="PF13649"/>
    </source>
</evidence>
<feature type="binding site" evidence="1">
    <location>
        <position position="39"/>
    </location>
    <ligand>
        <name>Zn(2+)</name>
        <dbReference type="ChEBI" id="CHEBI:29105"/>
    </ligand>
</feature>
<organism evidence="5 6">
    <name type="scientific">Proteiniclasticum sediminis</name>
    <dbReference type="NCBI Taxonomy" id="2804028"/>
    <lineage>
        <taxon>Bacteria</taxon>
        <taxon>Bacillati</taxon>
        <taxon>Bacillota</taxon>
        <taxon>Clostridia</taxon>
        <taxon>Eubacteriales</taxon>
        <taxon>Clostridiaceae</taxon>
        <taxon>Proteiniclasticum</taxon>
    </lineage>
</organism>
<evidence type="ECO:0000313" key="5">
    <source>
        <dbReference type="EMBL" id="MBR0575639.1"/>
    </source>
</evidence>
<keyword evidence="1" id="KW-0479">Metal-binding</keyword>
<dbReference type="Proteomes" id="UP000675379">
    <property type="component" value="Unassembled WGS sequence"/>
</dbReference>
<dbReference type="GO" id="GO:0046872">
    <property type="term" value="F:metal ion binding"/>
    <property type="evidence" value="ECO:0007669"/>
    <property type="project" value="UniProtKB-KW"/>
</dbReference>
<evidence type="ECO:0000259" key="4">
    <source>
        <dbReference type="Pfam" id="PF21302"/>
    </source>
</evidence>
<dbReference type="InterPro" id="IPR041698">
    <property type="entry name" value="Methyltransf_25"/>
</dbReference>
<evidence type="ECO:0000256" key="2">
    <source>
        <dbReference type="PIRSR" id="PIRSR018249-2"/>
    </source>
</evidence>
<dbReference type="InterPro" id="IPR029063">
    <property type="entry name" value="SAM-dependent_MTases_sf"/>
</dbReference>
<evidence type="ECO:0000256" key="1">
    <source>
        <dbReference type="PIRSR" id="PIRSR018249-1"/>
    </source>
</evidence>
<feature type="domain" description="23S rRNA (guanine(745)-N(1))-methyltransferase N-terminal" evidence="4">
    <location>
        <begin position="18"/>
        <end position="51"/>
    </location>
</feature>
<feature type="binding site" evidence="2">
    <location>
        <position position="200"/>
    </location>
    <ligand>
        <name>S-adenosyl-L-methionine</name>
        <dbReference type="ChEBI" id="CHEBI:59789"/>
    </ligand>
</feature>
<name>A0A941HPS0_9CLOT</name>
<feature type="domain" description="Methyltransferase" evidence="3">
    <location>
        <begin position="102"/>
        <end position="189"/>
    </location>
</feature>
<protein>
    <submittedName>
        <fullName evidence="5">Methyltransferase domain-containing protein</fullName>
    </submittedName>
</protein>
<proteinExistence type="predicted"/>
<keyword evidence="1" id="KW-0862">Zinc</keyword>
<gene>
    <name evidence="5" type="ORF">KCG48_04705</name>
</gene>
<dbReference type="GO" id="GO:0032259">
    <property type="term" value="P:methylation"/>
    <property type="evidence" value="ECO:0007669"/>
    <property type="project" value="UniProtKB-KW"/>
</dbReference>
<evidence type="ECO:0000313" key="6">
    <source>
        <dbReference type="Proteomes" id="UP000675379"/>
    </source>
</evidence>
<accession>A0A941HPS0</accession>
<dbReference type="CDD" id="cd02440">
    <property type="entry name" value="AdoMet_MTases"/>
    <property type="match status" value="1"/>
</dbReference>
<dbReference type="AlphaFoldDB" id="A0A941HPS0"/>
<keyword evidence="2" id="KW-0949">S-adenosyl-L-methionine</keyword>
<keyword evidence="5" id="KW-0808">Transferase</keyword>
<keyword evidence="6" id="KW-1185">Reference proteome</keyword>
<comment type="caution">
    <text evidence="5">The sequence shown here is derived from an EMBL/GenBank/DDBJ whole genome shotgun (WGS) entry which is preliminary data.</text>
</comment>
<dbReference type="Pfam" id="PF13649">
    <property type="entry name" value="Methyltransf_25"/>
    <property type="match status" value="1"/>
</dbReference>
<dbReference type="EMBL" id="JAGSCS010000004">
    <property type="protein sequence ID" value="MBR0575639.1"/>
    <property type="molecule type" value="Genomic_DNA"/>
</dbReference>
<feature type="binding site" evidence="2">
    <location>
        <position position="77"/>
    </location>
    <ligand>
        <name>S-adenosyl-L-methionine</name>
        <dbReference type="ChEBI" id="CHEBI:59789"/>
    </ligand>
</feature>
<keyword evidence="5" id="KW-0489">Methyltransferase</keyword>
<dbReference type="InterPro" id="IPR016718">
    <property type="entry name" value="rRNA_m1G-MeTrfase_A_prd"/>
</dbReference>
<sequence>MKKIEEKISLMAKDPVLSCPRCRKPLEVSGKSLVCATGHTYDVSKKGTVNFVQGEGEDDYNMAMLEARERVIAQGFFDGILRRVAEAVARDLMAKGQQTARILDAGCGDGSQLVRLGLFLKEKGFSVSLYGVDISKDGISIAGRRAGDALYFVGDLSRLPFLEGTMDIILNILSPANYKEFARVLKKDGLAYKVIPDTGYLTELRKLYGLPEYSNGEIVRHLEAHAVIKDSEKIRYVTDVTAYADDLLLMTPMLWDKPMADSEGELHHMTVETELYTFGF</sequence>
<dbReference type="Gene3D" id="3.40.50.150">
    <property type="entry name" value="Vaccinia Virus protein VP39"/>
    <property type="match status" value="1"/>
</dbReference>
<dbReference type="Pfam" id="PF21302">
    <property type="entry name" value="Zn_ribbon_RlmA"/>
    <property type="match status" value="1"/>
</dbReference>
<dbReference type="SUPFAM" id="SSF53335">
    <property type="entry name" value="S-adenosyl-L-methionine-dependent methyltransferases"/>
    <property type="match status" value="1"/>
</dbReference>
<reference evidence="5" key="1">
    <citation type="submission" date="2021-04" db="EMBL/GenBank/DDBJ databases">
        <title>Proteiniclasticum sedimins sp. nov., an obligate anaerobic bacterium isolated from anaerobic sludge.</title>
        <authorList>
            <person name="Liu J."/>
        </authorList>
    </citation>
    <scope>NUCLEOTIDE SEQUENCE</scope>
    <source>
        <strain evidence="5">BAD-10</strain>
    </source>
</reference>
<feature type="binding site" evidence="1">
    <location>
        <position position="35"/>
    </location>
    <ligand>
        <name>Zn(2+)</name>
        <dbReference type="ChEBI" id="CHEBI:29105"/>
    </ligand>
</feature>
<dbReference type="RefSeq" id="WP_211800162.1">
    <property type="nucleotide sequence ID" value="NZ_JAGSCS010000004.1"/>
</dbReference>
<dbReference type="PIRSF" id="PIRSF018249">
    <property type="entry name" value="MyrA_prd"/>
    <property type="match status" value="1"/>
</dbReference>
<dbReference type="InterPro" id="IPR048647">
    <property type="entry name" value="RlmA_N"/>
</dbReference>
<dbReference type="GO" id="GO:0008168">
    <property type="term" value="F:methyltransferase activity"/>
    <property type="evidence" value="ECO:0007669"/>
    <property type="project" value="UniProtKB-KW"/>
</dbReference>